<dbReference type="OrthoDB" id="18021at2"/>
<keyword evidence="1" id="KW-1133">Transmembrane helix</keyword>
<feature type="transmembrane region" description="Helical" evidence="1">
    <location>
        <begin position="117"/>
        <end position="135"/>
    </location>
</feature>
<dbReference type="Pfam" id="PF17459">
    <property type="entry name" value="DUF5422"/>
    <property type="match status" value="1"/>
</dbReference>
<proteinExistence type="predicted"/>
<dbReference type="InterPro" id="IPR035358">
    <property type="entry name" value="DUF5422"/>
</dbReference>
<evidence type="ECO:0000313" key="3">
    <source>
        <dbReference type="Proteomes" id="UP000244926"/>
    </source>
</evidence>
<dbReference type="KEGG" id="csee:C10C_0408"/>
<dbReference type="EMBL" id="LT993738">
    <property type="protein sequence ID" value="SPN73577.1"/>
    <property type="molecule type" value="Genomic_DNA"/>
</dbReference>
<dbReference type="AlphaFoldDB" id="A0A2R8FBF2"/>
<protein>
    <submittedName>
        <fullName evidence="2">Uncharacterized protein</fullName>
    </submittedName>
</protein>
<keyword evidence="1" id="KW-0812">Transmembrane</keyword>
<organism evidence="2 3">
    <name type="scientific">Chlamydia serpentis</name>
    <dbReference type="NCBI Taxonomy" id="1967782"/>
    <lineage>
        <taxon>Bacteria</taxon>
        <taxon>Pseudomonadati</taxon>
        <taxon>Chlamydiota</taxon>
        <taxon>Chlamydiia</taxon>
        <taxon>Chlamydiales</taxon>
        <taxon>Chlamydiaceae</taxon>
        <taxon>Chlamydia/Chlamydophila group</taxon>
        <taxon>Chlamydia</taxon>
    </lineage>
</organism>
<name>A0A2R8FBF2_9CHLA</name>
<dbReference type="Proteomes" id="UP000244926">
    <property type="component" value="Chromosome I"/>
</dbReference>
<sequence length="166" mass="18516">MGFKSICKQGAQLYLDDIFPERMLARKMQKHAERYPKTAIAIEILVSVILGLLKVLLIPCASAYACASLPLRALFNCIKTKSCQNLPSYCMAWIFNLMTIAITVGLIFSLIFIPPPVVFVSLGILISLTTSASLFQTHKNLFPDHILTPSNDYIPLISEAYFDQDN</sequence>
<accession>A0A2R8FBF2</accession>
<keyword evidence="1" id="KW-0472">Membrane</keyword>
<dbReference type="RefSeq" id="WP_108896536.1">
    <property type="nucleotide sequence ID" value="NZ_LT993738.1"/>
</dbReference>
<evidence type="ECO:0000313" key="2">
    <source>
        <dbReference type="EMBL" id="SPN73577.1"/>
    </source>
</evidence>
<reference evidence="3" key="1">
    <citation type="submission" date="2017-11" db="EMBL/GenBank/DDBJ databases">
        <authorList>
            <person name="Seth-Smith MB H."/>
        </authorList>
    </citation>
    <scope>NUCLEOTIDE SEQUENCE [LARGE SCALE GENOMIC DNA]</scope>
</reference>
<feature type="transmembrane region" description="Helical" evidence="1">
    <location>
        <begin position="44"/>
        <end position="67"/>
    </location>
</feature>
<feature type="transmembrane region" description="Helical" evidence="1">
    <location>
        <begin position="88"/>
        <end position="111"/>
    </location>
</feature>
<evidence type="ECO:0000256" key="1">
    <source>
        <dbReference type="SAM" id="Phobius"/>
    </source>
</evidence>
<gene>
    <name evidence="2" type="ORF">C10C_0408</name>
</gene>
<keyword evidence="3" id="KW-1185">Reference proteome</keyword>